<evidence type="ECO:0000313" key="1">
    <source>
        <dbReference type="EMBL" id="VDI23676.1"/>
    </source>
</evidence>
<dbReference type="PANTHER" id="PTHR47510">
    <property type="entry name" value="REVERSE TRANSCRIPTASE DOMAIN-CONTAINING PROTEIN"/>
    <property type="match status" value="1"/>
</dbReference>
<organism evidence="1 2">
    <name type="scientific">Mytilus galloprovincialis</name>
    <name type="common">Mediterranean mussel</name>
    <dbReference type="NCBI Taxonomy" id="29158"/>
    <lineage>
        <taxon>Eukaryota</taxon>
        <taxon>Metazoa</taxon>
        <taxon>Spiralia</taxon>
        <taxon>Lophotrochozoa</taxon>
        <taxon>Mollusca</taxon>
        <taxon>Bivalvia</taxon>
        <taxon>Autobranchia</taxon>
        <taxon>Pteriomorphia</taxon>
        <taxon>Mytilida</taxon>
        <taxon>Mytiloidea</taxon>
        <taxon>Mytilidae</taxon>
        <taxon>Mytilinae</taxon>
        <taxon>Mytilus</taxon>
    </lineage>
</organism>
<reference evidence="1" key="1">
    <citation type="submission" date="2018-11" db="EMBL/GenBank/DDBJ databases">
        <authorList>
            <person name="Alioto T."/>
            <person name="Alioto T."/>
        </authorList>
    </citation>
    <scope>NUCLEOTIDE SEQUENCE</scope>
</reference>
<evidence type="ECO:0000313" key="2">
    <source>
        <dbReference type="Proteomes" id="UP000596742"/>
    </source>
</evidence>
<dbReference type="EMBL" id="UYJE01003962">
    <property type="protein sequence ID" value="VDI23676.1"/>
    <property type="molecule type" value="Genomic_DNA"/>
</dbReference>
<dbReference type="AlphaFoldDB" id="A0A8B6DUL4"/>
<accession>A0A8B6DUL4</accession>
<protein>
    <submittedName>
        <fullName evidence="1">Uncharacterized protein</fullName>
    </submittedName>
</protein>
<dbReference type="Gene3D" id="3.60.10.10">
    <property type="entry name" value="Endonuclease/exonuclease/phosphatase"/>
    <property type="match status" value="1"/>
</dbReference>
<dbReference type="OrthoDB" id="8964826at2759"/>
<dbReference type="PANTHER" id="PTHR47510:SF3">
    <property type="entry name" value="ENDO_EXONUCLEASE_PHOSPHATASE DOMAIN-CONTAINING PROTEIN"/>
    <property type="match status" value="1"/>
</dbReference>
<comment type="caution">
    <text evidence="1">The sequence shown here is derived from an EMBL/GenBank/DDBJ whole genome shotgun (WGS) entry which is preliminary data.</text>
</comment>
<sequence length="409" mass="47662">MTNAGNFTVNDNFCVAVTESDNGIYESNDEVINLQCTDMNVLCNPPEALSPVDLKLCFSFGLSVLLIACLYALFNNNCYELLPNLQETSEEKDNVYDFSSTKGIKICSHNVNRLEHKLDEIKYNLMFSENPPDIYCCCETFLDINTQDNFIQIPGFILNRKDRLSRGGGGLVAYFSEKVTFNRKAEFAISDIETMWFEIKPVHKKSFLLCSVYRPPNSLINWIEEFEKEITTAINHNSDIILVVLDKHAPIITKRVIRDRQPEWFNNEIAYARKMREKYHKVGMWSEFKFWRNRTKHIIDESKRNVYSKMVKDSKASKDLWKCIRSLNPSQQEKPYELLNENGVKTNNVSEICNVFNKFFTFVFENLRTDRCMSKTHDYAKLNQFVQKKFTKSEQVKFSIPPVTINGLF</sequence>
<keyword evidence="2" id="KW-1185">Reference proteome</keyword>
<dbReference type="InterPro" id="IPR036691">
    <property type="entry name" value="Endo/exonu/phosph_ase_sf"/>
</dbReference>
<proteinExistence type="predicted"/>
<gene>
    <name evidence="1" type="ORF">MGAL_10B012468</name>
</gene>
<name>A0A8B6DUL4_MYTGA</name>
<dbReference type="Proteomes" id="UP000596742">
    <property type="component" value="Unassembled WGS sequence"/>
</dbReference>
<dbReference type="SUPFAM" id="SSF56219">
    <property type="entry name" value="DNase I-like"/>
    <property type="match status" value="1"/>
</dbReference>